<name>A0A7J6H0K0_CANSA</name>
<gene>
    <name evidence="1" type="ORF">G4B88_016106</name>
    <name evidence="2" type="ORF">G4B88_018902</name>
</gene>
<keyword evidence="3" id="KW-1185">Reference proteome</keyword>
<dbReference type="EMBL" id="JAATIQ010000072">
    <property type="protein sequence ID" value="KAF4388625.1"/>
    <property type="molecule type" value="Genomic_DNA"/>
</dbReference>
<dbReference type="InterPro" id="IPR021475">
    <property type="entry name" value="Pants/Emi1-like"/>
</dbReference>
<accession>A0A7J6H0K0</accession>
<dbReference type="Proteomes" id="UP000583929">
    <property type="component" value="Unassembled WGS sequence"/>
</dbReference>
<evidence type="ECO:0000313" key="3">
    <source>
        <dbReference type="Proteomes" id="UP000583929"/>
    </source>
</evidence>
<evidence type="ECO:0000313" key="1">
    <source>
        <dbReference type="EMBL" id="KAF4369945.1"/>
    </source>
</evidence>
<dbReference type="EMBL" id="JAATIQ010000210">
    <property type="protein sequence ID" value="KAF4369945.1"/>
    <property type="molecule type" value="Genomic_DNA"/>
</dbReference>
<protein>
    <submittedName>
        <fullName evidence="2">Uncharacterized protein</fullName>
    </submittedName>
</protein>
<reference evidence="2 3" key="1">
    <citation type="journal article" date="2020" name="bioRxiv">
        <title>Sequence and annotation of 42 cannabis genomes reveals extensive copy number variation in cannabinoid synthesis and pathogen resistance genes.</title>
        <authorList>
            <person name="Mckernan K.J."/>
            <person name="Helbert Y."/>
            <person name="Kane L.T."/>
            <person name="Ebling H."/>
            <person name="Zhang L."/>
            <person name="Liu B."/>
            <person name="Eaton Z."/>
            <person name="Mclaughlin S."/>
            <person name="Kingan S."/>
            <person name="Baybayan P."/>
            <person name="Concepcion G."/>
            <person name="Jordan M."/>
            <person name="Riva A."/>
            <person name="Barbazuk W."/>
            <person name="Harkins T."/>
        </authorList>
    </citation>
    <scope>NUCLEOTIDE SEQUENCE [LARGE SCALE GENOMIC DNA]</scope>
    <source>
        <strain evidence="3">cv. Jamaican Lion 4</strain>
        <strain evidence="2">Father</strain>
        <tissue evidence="2">Leaf</tissue>
    </source>
</reference>
<comment type="caution">
    <text evidence="2">The sequence shown here is derived from an EMBL/GenBank/DDBJ whole genome shotgun (WGS) entry which is preliminary data.</text>
</comment>
<dbReference type="PANTHER" id="PTHR28052">
    <property type="entry name" value="UPF0545 PROTEIN C22ORF39"/>
    <property type="match status" value="1"/>
</dbReference>
<dbReference type="AlphaFoldDB" id="A0A7J6H0K0"/>
<organism evidence="2 3">
    <name type="scientific">Cannabis sativa</name>
    <name type="common">Hemp</name>
    <name type="synonym">Marijuana</name>
    <dbReference type="NCBI Taxonomy" id="3483"/>
    <lineage>
        <taxon>Eukaryota</taxon>
        <taxon>Viridiplantae</taxon>
        <taxon>Streptophyta</taxon>
        <taxon>Embryophyta</taxon>
        <taxon>Tracheophyta</taxon>
        <taxon>Spermatophyta</taxon>
        <taxon>Magnoliopsida</taxon>
        <taxon>eudicotyledons</taxon>
        <taxon>Gunneridae</taxon>
        <taxon>Pentapetalae</taxon>
        <taxon>rosids</taxon>
        <taxon>fabids</taxon>
        <taxon>Rosales</taxon>
        <taxon>Cannabaceae</taxon>
        <taxon>Cannabis</taxon>
    </lineage>
</organism>
<dbReference type="Pfam" id="PF11326">
    <property type="entry name" value="PANTS-like"/>
    <property type="match status" value="1"/>
</dbReference>
<proteinExistence type="predicted"/>
<sequence>MSSSEEEVGQPPSQVSGTVRKLSCSACFDSLWFCYSPVHQMQQYYRLGSLDNCSKKWSAVVDCLTLKTKGSAQVQEILETREKDKPHIWTLRTPEEASSHWRDLYGHLDEVE</sequence>
<evidence type="ECO:0000313" key="2">
    <source>
        <dbReference type="EMBL" id="KAF4388625.1"/>
    </source>
</evidence>
<dbReference type="PANTHER" id="PTHR28052:SF1">
    <property type="entry name" value="UPF0545 PROTEIN C22ORF39"/>
    <property type="match status" value="1"/>
</dbReference>